<accession>A0A210PH10</accession>
<dbReference type="OrthoDB" id="419508at2759"/>
<evidence type="ECO:0000256" key="4">
    <source>
        <dbReference type="ARBA" id="ARBA00022963"/>
    </source>
</evidence>
<evidence type="ECO:0000313" key="8">
    <source>
        <dbReference type="EMBL" id="OWF35778.1"/>
    </source>
</evidence>
<dbReference type="STRING" id="6573.A0A210PH10"/>
<sequence>MGHVLLALTAIAVITQCVTSASYENGCVYCKGKHCQYKASVMAGDCTALGSYNDTLLETGWGILDISAGYGKVKFTDQELMYGTGFMEGVLTAKRIYEHYQNAKDYFLSKKSGAYITKLQTFLSDQDVWLRQMVENNQADPVWRHVGLVIDQYDGLIDGYKSVAPDNQQLEVFAFQVLNGAGDLIDLQHALDPKSIPDWKKMSHKEAKLYIQRHGFCSALIKVLGAYENVFMSHSSWFMYQFTMRIFKHWDINVQDSATAARQISFSSYPGFLESLDDFYLLGSKMVLLQTTNNVFNASLYQTVQPKSLLAWQRVRVASMMAHTGREWADIFSKYNSGTYNNQYMIVDLKQIELGKTINDNALWVVEQIPTRVTSGDQTPILRTGYWPSYNVPFYEDIYNMSGYPDFVAQHGTDNSYQLAPRAKIFRRDEGKVLDLQSMKHIMRYNDYQHDSYSEGDACNAICCRGDLKNESSSASGCYDTKVSDYHMAQNFVADIVNGPTLGTGLPPFQWTNQFKDSHVGLPLVYSFDFLRTSPRWRAPFV</sequence>
<comment type="similarity">
    <text evidence="1 7">Belongs to the phospholipase B-like family.</text>
</comment>
<comment type="function">
    <text evidence="7">Putative phospholipase.</text>
</comment>
<feature type="signal peptide" evidence="7">
    <location>
        <begin position="1"/>
        <end position="20"/>
    </location>
</feature>
<dbReference type="AlphaFoldDB" id="A0A210PH10"/>
<dbReference type="Pfam" id="PF04916">
    <property type="entry name" value="Phospholip_B"/>
    <property type="match status" value="1"/>
</dbReference>
<proteinExistence type="inferred from homology"/>
<dbReference type="GO" id="GO:0009395">
    <property type="term" value="P:phospholipid catabolic process"/>
    <property type="evidence" value="ECO:0007669"/>
    <property type="project" value="TreeGrafter"/>
</dbReference>
<keyword evidence="5 7" id="KW-0443">Lipid metabolism</keyword>
<evidence type="ECO:0000256" key="3">
    <source>
        <dbReference type="ARBA" id="ARBA00022801"/>
    </source>
</evidence>
<dbReference type="GO" id="GO:0004620">
    <property type="term" value="F:phospholipase activity"/>
    <property type="evidence" value="ECO:0007669"/>
    <property type="project" value="InterPro"/>
</dbReference>
<dbReference type="Proteomes" id="UP000242188">
    <property type="component" value="Unassembled WGS sequence"/>
</dbReference>
<evidence type="ECO:0000256" key="5">
    <source>
        <dbReference type="ARBA" id="ARBA00023098"/>
    </source>
</evidence>
<organism evidence="8 9">
    <name type="scientific">Mizuhopecten yessoensis</name>
    <name type="common">Japanese scallop</name>
    <name type="synonym">Patinopecten yessoensis</name>
    <dbReference type="NCBI Taxonomy" id="6573"/>
    <lineage>
        <taxon>Eukaryota</taxon>
        <taxon>Metazoa</taxon>
        <taxon>Spiralia</taxon>
        <taxon>Lophotrochozoa</taxon>
        <taxon>Mollusca</taxon>
        <taxon>Bivalvia</taxon>
        <taxon>Autobranchia</taxon>
        <taxon>Pteriomorphia</taxon>
        <taxon>Pectinida</taxon>
        <taxon>Pectinoidea</taxon>
        <taxon>Pectinidae</taxon>
        <taxon>Mizuhopecten</taxon>
    </lineage>
</organism>
<dbReference type="GO" id="GO:0005576">
    <property type="term" value="C:extracellular region"/>
    <property type="evidence" value="ECO:0007669"/>
    <property type="project" value="TreeGrafter"/>
</dbReference>
<dbReference type="InterPro" id="IPR007000">
    <property type="entry name" value="PLipase_B-like"/>
</dbReference>
<evidence type="ECO:0000256" key="7">
    <source>
        <dbReference type="RuleBase" id="RU364138"/>
    </source>
</evidence>
<dbReference type="EC" id="3.1.1.-" evidence="7"/>
<evidence type="ECO:0000256" key="1">
    <source>
        <dbReference type="ARBA" id="ARBA00007835"/>
    </source>
</evidence>
<keyword evidence="4 7" id="KW-0442">Lipid degradation</keyword>
<dbReference type="PANTHER" id="PTHR12370">
    <property type="entry name" value="PHOSPHOLIPASE B-RELATED"/>
    <property type="match status" value="1"/>
</dbReference>
<evidence type="ECO:0000256" key="6">
    <source>
        <dbReference type="ARBA" id="ARBA00023180"/>
    </source>
</evidence>
<feature type="chain" id="PRO_5011823735" description="Phospholipase B-like" evidence="7">
    <location>
        <begin position="21"/>
        <end position="542"/>
    </location>
</feature>
<evidence type="ECO:0000313" key="9">
    <source>
        <dbReference type="Proteomes" id="UP000242188"/>
    </source>
</evidence>
<keyword evidence="3 7" id="KW-0378">Hydrolase</keyword>
<keyword evidence="2 7" id="KW-0732">Signal</keyword>
<keyword evidence="9" id="KW-1185">Reference proteome</keyword>
<dbReference type="Gene3D" id="3.60.60.30">
    <property type="match status" value="1"/>
</dbReference>
<gene>
    <name evidence="8" type="ORF">KP79_PYT05183</name>
</gene>
<name>A0A210PH10_MIZYE</name>
<dbReference type="EMBL" id="NEDP02076708">
    <property type="protein sequence ID" value="OWF35778.1"/>
    <property type="molecule type" value="Genomic_DNA"/>
</dbReference>
<dbReference type="PANTHER" id="PTHR12370:SF1">
    <property type="entry name" value="PHOSPHOLIPASE B-LIKE 1"/>
    <property type="match status" value="1"/>
</dbReference>
<protein>
    <recommendedName>
        <fullName evidence="7">Phospholipase B-like</fullName>
        <ecNumber evidence="7">3.1.1.-</ecNumber>
    </recommendedName>
</protein>
<evidence type="ECO:0000256" key="2">
    <source>
        <dbReference type="ARBA" id="ARBA00022729"/>
    </source>
</evidence>
<comment type="caution">
    <text evidence="8">The sequence shown here is derived from an EMBL/GenBank/DDBJ whole genome shotgun (WGS) entry which is preliminary data.</text>
</comment>
<reference evidence="8 9" key="1">
    <citation type="journal article" date="2017" name="Nat. Ecol. Evol.">
        <title>Scallop genome provides insights into evolution of bilaterian karyotype and development.</title>
        <authorList>
            <person name="Wang S."/>
            <person name="Zhang J."/>
            <person name="Jiao W."/>
            <person name="Li J."/>
            <person name="Xun X."/>
            <person name="Sun Y."/>
            <person name="Guo X."/>
            <person name="Huan P."/>
            <person name="Dong B."/>
            <person name="Zhang L."/>
            <person name="Hu X."/>
            <person name="Sun X."/>
            <person name="Wang J."/>
            <person name="Zhao C."/>
            <person name="Wang Y."/>
            <person name="Wang D."/>
            <person name="Huang X."/>
            <person name="Wang R."/>
            <person name="Lv J."/>
            <person name="Li Y."/>
            <person name="Zhang Z."/>
            <person name="Liu B."/>
            <person name="Lu W."/>
            <person name="Hui Y."/>
            <person name="Liang J."/>
            <person name="Zhou Z."/>
            <person name="Hou R."/>
            <person name="Li X."/>
            <person name="Liu Y."/>
            <person name="Li H."/>
            <person name="Ning X."/>
            <person name="Lin Y."/>
            <person name="Zhao L."/>
            <person name="Xing Q."/>
            <person name="Dou J."/>
            <person name="Li Y."/>
            <person name="Mao J."/>
            <person name="Guo H."/>
            <person name="Dou H."/>
            <person name="Li T."/>
            <person name="Mu C."/>
            <person name="Jiang W."/>
            <person name="Fu Q."/>
            <person name="Fu X."/>
            <person name="Miao Y."/>
            <person name="Liu J."/>
            <person name="Yu Q."/>
            <person name="Li R."/>
            <person name="Liao H."/>
            <person name="Li X."/>
            <person name="Kong Y."/>
            <person name="Jiang Z."/>
            <person name="Chourrout D."/>
            <person name="Li R."/>
            <person name="Bao Z."/>
        </authorList>
    </citation>
    <scope>NUCLEOTIDE SEQUENCE [LARGE SCALE GENOMIC DNA]</scope>
    <source>
        <strain evidence="8 9">PY_sf001</strain>
    </source>
</reference>
<keyword evidence="6" id="KW-0325">Glycoprotein</keyword>